<comment type="caution">
    <text evidence="2">The sequence shown here is derived from an EMBL/GenBank/DDBJ whole genome shotgun (WGS) entry which is preliminary data.</text>
</comment>
<keyword evidence="3" id="KW-1185">Reference proteome</keyword>
<dbReference type="InterPro" id="IPR043917">
    <property type="entry name" value="DUF5753"/>
</dbReference>
<dbReference type="SUPFAM" id="SSF47413">
    <property type="entry name" value="lambda repressor-like DNA-binding domains"/>
    <property type="match status" value="1"/>
</dbReference>
<name>A0A8T4IVL4_9ACTN</name>
<gene>
    <name evidence="2" type="ORF">KDA82_25840</name>
</gene>
<dbReference type="CDD" id="cd00093">
    <property type="entry name" value="HTH_XRE"/>
    <property type="match status" value="1"/>
</dbReference>
<dbReference type="EMBL" id="JAGSMN010000650">
    <property type="protein sequence ID" value="MBR7676366.1"/>
    <property type="molecule type" value="Genomic_DNA"/>
</dbReference>
<proteinExistence type="predicted"/>
<dbReference type="Gene3D" id="1.10.260.40">
    <property type="entry name" value="lambda repressor-like DNA-binding domains"/>
    <property type="match status" value="1"/>
</dbReference>
<dbReference type="PROSITE" id="PS50943">
    <property type="entry name" value="HTH_CROC1"/>
    <property type="match status" value="1"/>
</dbReference>
<dbReference type="InterPro" id="IPR001387">
    <property type="entry name" value="Cro/C1-type_HTH"/>
</dbReference>
<dbReference type="SMART" id="SM00530">
    <property type="entry name" value="HTH_XRE"/>
    <property type="match status" value="1"/>
</dbReference>
<evidence type="ECO:0000313" key="3">
    <source>
        <dbReference type="Proteomes" id="UP000675554"/>
    </source>
</evidence>
<dbReference type="InterPro" id="IPR010982">
    <property type="entry name" value="Lambda_DNA-bd_dom_sf"/>
</dbReference>
<feature type="domain" description="HTH cro/C1-type" evidence="1">
    <location>
        <begin position="16"/>
        <end position="56"/>
    </location>
</feature>
<accession>A0A8T4IVL4</accession>
<dbReference type="GO" id="GO:0003677">
    <property type="term" value="F:DNA binding"/>
    <property type="evidence" value="ECO:0007669"/>
    <property type="project" value="InterPro"/>
</dbReference>
<sequence>MSTDFQTARVALGLRLRELRTEAGLNGRQLAARLGWQASKISRLENGKQNPTAADLDAWSAAVGQPERATELRGRLRGLETLYRSWRRQLSAGHRPRQEAGITETQRTRLTRGFEACVIPGMFQTADYARSVLSRYAAFRTTPRDTEEAVNARIRRQDALYEQGREFRVLVWEGALYVRVCPREVLAAQLDRRVMTDAIRGADWLAHCSPTPDAVFAAWARDELARIPTGPYWAAVEADLLRSVRAMEPLSRADLLGPVLAHPETERAWWLVPPDAHSHLADLAQLTVHEKGWPLLCPSPEHGTQGMCWLERPDGTGKLTDPAGLGAAFGRGGRLPAEVWGRAWSAEGLRSRVAGREAARSGQAEQPAFLSLSRPTDVRW</sequence>
<evidence type="ECO:0000313" key="2">
    <source>
        <dbReference type="EMBL" id="MBR7676366.1"/>
    </source>
</evidence>
<dbReference type="AlphaFoldDB" id="A0A8T4IVL4"/>
<dbReference type="Pfam" id="PF19054">
    <property type="entry name" value="DUF5753"/>
    <property type="match status" value="1"/>
</dbReference>
<dbReference type="Proteomes" id="UP000675554">
    <property type="component" value="Unassembled WGS sequence"/>
</dbReference>
<evidence type="ECO:0000259" key="1">
    <source>
        <dbReference type="PROSITE" id="PS50943"/>
    </source>
</evidence>
<organism evidence="2 3">
    <name type="scientific">Streptomyces daliensis</name>
    <dbReference type="NCBI Taxonomy" id="299421"/>
    <lineage>
        <taxon>Bacteria</taxon>
        <taxon>Bacillati</taxon>
        <taxon>Actinomycetota</taxon>
        <taxon>Actinomycetes</taxon>
        <taxon>Kitasatosporales</taxon>
        <taxon>Streptomycetaceae</taxon>
        <taxon>Streptomyces</taxon>
    </lineage>
</organism>
<protein>
    <submittedName>
        <fullName evidence="2">Helix-turn-helix transcriptional regulator</fullName>
    </submittedName>
</protein>
<reference evidence="2" key="1">
    <citation type="submission" date="2021-04" db="EMBL/GenBank/DDBJ databases">
        <title>Sequencing of actinobacteria type strains.</title>
        <authorList>
            <person name="Nguyen G.-S."/>
            <person name="Wentzel A."/>
        </authorList>
    </citation>
    <scope>NUCLEOTIDE SEQUENCE</scope>
    <source>
        <strain evidence="2">DSM 42095</strain>
    </source>
</reference>
<dbReference type="Pfam" id="PF13560">
    <property type="entry name" value="HTH_31"/>
    <property type="match status" value="1"/>
</dbReference>